<evidence type="ECO:0000256" key="5">
    <source>
        <dbReference type="ARBA" id="ARBA00022989"/>
    </source>
</evidence>
<feature type="domain" description="Ammonium transporter AmtB-like" evidence="9">
    <location>
        <begin position="72"/>
        <end position="484"/>
    </location>
</feature>
<keyword evidence="11" id="KW-1185">Reference proteome</keyword>
<keyword evidence="6 8" id="KW-0472">Membrane</keyword>
<evidence type="ECO:0000313" key="11">
    <source>
        <dbReference type="Proteomes" id="UP000186657"/>
    </source>
</evidence>
<comment type="caution">
    <text evidence="10">The sequence shown here is derived from an EMBL/GenBank/DDBJ whole genome shotgun (WGS) entry which is preliminary data.</text>
</comment>
<feature type="transmembrane region" description="Helical" evidence="8">
    <location>
        <begin position="291"/>
        <end position="316"/>
    </location>
</feature>
<proteinExistence type="inferred from homology"/>
<feature type="transmembrane region" description="Helical" evidence="8">
    <location>
        <begin position="161"/>
        <end position="180"/>
    </location>
</feature>
<feature type="transmembrane region" description="Helical" evidence="8">
    <location>
        <begin position="380"/>
        <end position="400"/>
    </location>
</feature>
<dbReference type="InterPro" id="IPR018047">
    <property type="entry name" value="Ammonium_transpt_CS"/>
</dbReference>
<feature type="transmembrane region" description="Helical" evidence="8">
    <location>
        <begin position="430"/>
        <end position="455"/>
    </location>
</feature>
<comment type="similarity">
    <text evidence="2 8">Belongs to the ammonia transporter channel (TC 1.A.11.2) family.</text>
</comment>
<organism evidence="10 11">
    <name type="scientific">Moorena bouillonii PNG</name>
    <dbReference type="NCBI Taxonomy" id="568701"/>
    <lineage>
        <taxon>Bacteria</taxon>
        <taxon>Bacillati</taxon>
        <taxon>Cyanobacteriota</taxon>
        <taxon>Cyanophyceae</taxon>
        <taxon>Coleofasciculales</taxon>
        <taxon>Coleofasciculaceae</taxon>
        <taxon>Moorena</taxon>
    </lineage>
</organism>
<dbReference type="GO" id="GO:0008519">
    <property type="term" value="F:ammonium channel activity"/>
    <property type="evidence" value="ECO:0007669"/>
    <property type="project" value="InterPro"/>
</dbReference>
<dbReference type="Proteomes" id="UP000186657">
    <property type="component" value="Unassembled WGS sequence"/>
</dbReference>
<feature type="transmembrane region" description="Helical" evidence="8">
    <location>
        <begin position="108"/>
        <end position="127"/>
    </location>
</feature>
<protein>
    <recommendedName>
        <fullName evidence="8">Ammonium transporter</fullName>
    </recommendedName>
</protein>
<evidence type="ECO:0000256" key="1">
    <source>
        <dbReference type="ARBA" id="ARBA00004141"/>
    </source>
</evidence>
<dbReference type="PANTHER" id="PTHR11730">
    <property type="entry name" value="AMMONIUM TRANSPORTER"/>
    <property type="match status" value="1"/>
</dbReference>
<feature type="transmembrane region" description="Helical" evidence="8">
    <location>
        <begin position="221"/>
        <end position="242"/>
    </location>
</feature>
<keyword evidence="3 8" id="KW-0813">Transport</keyword>
<reference evidence="10 11" key="1">
    <citation type="submission" date="2016-10" db="EMBL/GenBank/DDBJ databases">
        <title>Comparative genomics uncovers the prolific and rare metabolic potential of the cyanobacterial genus Moorea.</title>
        <authorList>
            <person name="Leao T."/>
            <person name="Castelao G."/>
            <person name="Korobeynikov A."/>
            <person name="Monroe E.A."/>
            <person name="Podell S."/>
            <person name="Glukhov E."/>
            <person name="Allen E."/>
            <person name="Gerwick W.H."/>
            <person name="Gerwick L."/>
        </authorList>
    </citation>
    <scope>NUCLEOTIDE SEQUENCE [LARGE SCALE GENOMIC DNA]</scope>
    <source>
        <strain evidence="10 11">PNG5-198</strain>
    </source>
</reference>
<dbReference type="NCBIfam" id="TIGR00836">
    <property type="entry name" value="amt"/>
    <property type="match status" value="1"/>
</dbReference>
<evidence type="ECO:0000256" key="6">
    <source>
        <dbReference type="ARBA" id="ARBA00023136"/>
    </source>
</evidence>
<name>A0A1U7N4S8_9CYAN</name>
<dbReference type="InterPro" id="IPR024041">
    <property type="entry name" value="NH4_transpt_AmtB-like_dom"/>
</dbReference>
<comment type="subcellular location">
    <subcellularLocation>
        <location evidence="8">Cell membrane</location>
        <topology evidence="8">Multi-pass membrane protein</topology>
    </subcellularLocation>
    <subcellularLocation>
        <location evidence="1">Membrane</location>
        <topology evidence="1">Multi-pass membrane protein</topology>
    </subcellularLocation>
</comment>
<evidence type="ECO:0000256" key="8">
    <source>
        <dbReference type="RuleBase" id="RU362002"/>
    </source>
</evidence>
<evidence type="ECO:0000259" key="9">
    <source>
        <dbReference type="Pfam" id="PF00909"/>
    </source>
</evidence>
<feature type="transmembrane region" description="Helical" evidence="8">
    <location>
        <begin position="64"/>
        <end position="87"/>
    </location>
</feature>
<dbReference type="InterPro" id="IPR029020">
    <property type="entry name" value="Ammonium/urea_transptr"/>
</dbReference>
<feature type="transmembrane region" description="Helical" evidence="8">
    <location>
        <begin position="187"/>
        <end position="209"/>
    </location>
</feature>
<dbReference type="SUPFAM" id="SSF111352">
    <property type="entry name" value="Ammonium transporter"/>
    <property type="match status" value="1"/>
</dbReference>
<dbReference type="EMBL" id="MKZS01000001">
    <property type="protein sequence ID" value="OLT60931.1"/>
    <property type="molecule type" value="Genomic_DNA"/>
</dbReference>
<dbReference type="Pfam" id="PF00909">
    <property type="entry name" value="Ammonium_transp"/>
    <property type="match status" value="1"/>
</dbReference>
<evidence type="ECO:0000256" key="3">
    <source>
        <dbReference type="ARBA" id="ARBA00022448"/>
    </source>
</evidence>
<dbReference type="AlphaFoldDB" id="A0A1U7N4S8"/>
<feature type="transmembrane region" description="Helical" evidence="8">
    <location>
        <begin position="350"/>
        <end position="368"/>
    </location>
</feature>
<accession>A0A1U7N4S8</accession>
<evidence type="ECO:0000256" key="7">
    <source>
        <dbReference type="ARBA" id="ARBA00023177"/>
    </source>
</evidence>
<dbReference type="RefSeq" id="WP_075901620.1">
    <property type="nucleotide sequence ID" value="NZ_MKZS01000001.1"/>
</dbReference>
<dbReference type="PANTHER" id="PTHR11730:SF89">
    <property type="entry name" value="AMMONIUM TRANSPORTER SLL0108-RELATED"/>
    <property type="match status" value="1"/>
</dbReference>
<keyword evidence="7 8" id="KW-0924">Ammonia transport</keyword>
<dbReference type="InterPro" id="IPR001905">
    <property type="entry name" value="Ammonium_transpt"/>
</dbReference>
<evidence type="ECO:0000313" key="10">
    <source>
        <dbReference type="EMBL" id="OLT60931.1"/>
    </source>
</evidence>
<gene>
    <name evidence="10" type="ORF">BJP37_19855</name>
</gene>
<feature type="transmembrane region" description="Helical" evidence="8">
    <location>
        <begin position="262"/>
        <end position="279"/>
    </location>
</feature>
<dbReference type="GO" id="GO:0097272">
    <property type="term" value="P:ammonium homeostasis"/>
    <property type="evidence" value="ECO:0007669"/>
    <property type="project" value="TreeGrafter"/>
</dbReference>
<dbReference type="GO" id="GO:0005886">
    <property type="term" value="C:plasma membrane"/>
    <property type="evidence" value="ECO:0007669"/>
    <property type="project" value="UniProtKB-SubCell"/>
</dbReference>
<feature type="transmembrane region" description="Helical" evidence="8">
    <location>
        <begin position="328"/>
        <end position="344"/>
    </location>
</feature>
<evidence type="ECO:0000256" key="4">
    <source>
        <dbReference type="ARBA" id="ARBA00022692"/>
    </source>
</evidence>
<dbReference type="Gene3D" id="1.10.3430.10">
    <property type="entry name" value="Ammonium transporter AmtB like domains"/>
    <property type="match status" value="1"/>
</dbReference>
<sequence>MSRQKRKRLRCSSGWRLQSWKVCLPAIAIIILLCAEVAVAQNPPSELTSLQNQVKYLQDQVKSLKIALDTIWVIFTGCLVFFMNAGFGMLEAGLCRQKNAANILTKNLIVFALSTAAYWAVGFAFMFGNGNPFIGLSGFYLKSNDVFDSLKHIGIPLNAKFFFQLVLAGTAATIVSGAVAERIKFAAFCLFSLLLVAIIYPITGHWIWGGGWLQGLKFWDFAGSTVVHSVGGWSALVGVYLLGPRKGKYIDGVSYGLPGHNLSLGILGCFILWLGWFGFNPGSTMELEPKAISHIVLTTNTAACAGGIAAAIATWLNPWDLNSKPDPTMIINGVLSGLVAITASCRFVTIGNAIAIGLLAGIIVVFSVDFWDRMKIDDPVGAISVHLVGGVWGTLALGLFSEGPGDLYSDGDGPVAGLFRGVGINSLKLLGIQLLGIVAVGLSTVFLSSLAWLFVKKILSSDLRVTEKAEREGLDFHEHRMSAYSGFLFRADVKESALKDPPRKN</sequence>
<dbReference type="PROSITE" id="PS01219">
    <property type="entry name" value="AMMONIUM_TRANSP"/>
    <property type="match status" value="1"/>
</dbReference>
<keyword evidence="5 8" id="KW-1133">Transmembrane helix</keyword>
<keyword evidence="4 8" id="KW-0812">Transmembrane</keyword>
<evidence type="ECO:0000256" key="2">
    <source>
        <dbReference type="ARBA" id="ARBA00005887"/>
    </source>
</evidence>